<evidence type="ECO:0000259" key="5">
    <source>
        <dbReference type="PROSITE" id="PS50931"/>
    </source>
</evidence>
<dbReference type="PANTHER" id="PTHR30346">
    <property type="entry name" value="TRANSCRIPTIONAL DUAL REGULATOR HCAR-RELATED"/>
    <property type="match status" value="1"/>
</dbReference>
<protein>
    <submittedName>
        <fullName evidence="6">Transcriptional regulator, LysR family</fullName>
    </submittedName>
</protein>
<dbReference type="GO" id="GO:0003700">
    <property type="term" value="F:DNA-binding transcription factor activity"/>
    <property type="evidence" value="ECO:0007669"/>
    <property type="project" value="InterPro"/>
</dbReference>
<keyword evidence="3" id="KW-0238">DNA-binding</keyword>
<sequence length="302" mass="33648">MEMHQIRYFLKAGETLNFTRAAEQCGVSVPSLSRGIRQLEDELGGQLFRRERHLTHLTDLGRLMLEHFSVMIRAADAARREAKDYARLSGSRLKLGMFASIGAGVLTGYLMALRNHAPDLELHIWEANCEELEGALLGGEIDIALTSSPDLDERIRMMPLFREAFCISFAPGHRFGKMNAVPMRELQGEDYVKRLHCEFPSNLARLGVAKPYEAVNIRYVGEREDWIQSLVRAGLGCAVMPENLPLLPGLELRRLVDPEVFRQISLATVAGRPHSMPVAAAIAAARRYRWPAVGSGEGRATA</sequence>
<keyword evidence="4" id="KW-0804">Transcription</keyword>
<dbReference type="Proteomes" id="UP000182888">
    <property type="component" value="Unassembled WGS sequence"/>
</dbReference>
<dbReference type="InterPro" id="IPR000847">
    <property type="entry name" value="LysR_HTH_N"/>
</dbReference>
<dbReference type="InterPro" id="IPR036390">
    <property type="entry name" value="WH_DNA-bd_sf"/>
</dbReference>
<dbReference type="GO" id="GO:0003677">
    <property type="term" value="F:DNA binding"/>
    <property type="evidence" value="ECO:0007669"/>
    <property type="project" value="UniProtKB-KW"/>
</dbReference>
<dbReference type="InterPro" id="IPR036388">
    <property type="entry name" value="WH-like_DNA-bd_sf"/>
</dbReference>
<dbReference type="Pfam" id="PF03466">
    <property type="entry name" value="LysR_substrate"/>
    <property type="match status" value="1"/>
</dbReference>
<dbReference type="AlphaFoldDB" id="A0A0K2VXS6"/>
<reference evidence="7" key="1">
    <citation type="submission" date="2014-08" db="EMBL/GenBank/DDBJ databases">
        <authorList>
            <person name="Edwards T."/>
        </authorList>
    </citation>
    <scope>NUCLEOTIDE SEQUENCE [LARGE SCALE GENOMIC DNA]</scope>
</reference>
<evidence type="ECO:0000313" key="7">
    <source>
        <dbReference type="Proteomes" id="UP000182888"/>
    </source>
</evidence>
<dbReference type="CDD" id="cd05466">
    <property type="entry name" value="PBP2_LTTR_substrate"/>
    <property type="match status" value="1"/>
</dbReference>
<dbReference type="Gene3D" id="3.40.190.10">
    <property type="entry name" value="Periplasmic binding protein-like II"/>
    <property type="match status" value="2"/>
</dbReference>
<dbReference type="PRINTS" id="PR00039">
    <property type="entry name" value="HTHLYSR"/>
</dbReference>
<evidence type="ECO:0000256" key="4">
    <source>
        <dbReference type="ARBA" id="ARBA00023163"/>
    </source>
</evidence>
<evidence type="ECO:0000313" key="6">
    <source>
        <dbReference type="EMBL" id="CDX56820.1"/>
    </source>
</evidence>
<dbReference type="SUPFAM" id="SSF46785">
    <property type="entry name" value="Winged helix' DNA-binding domain"/>
    <property type="match status" value="1"/>
</dbReference>
<dbReference type="PANTHER" id="PTHR30346:SF28">
    <property type="entry name" value="HTH-TYPE TRANSCRIPTIONAL REGULATOR CYNR"/>
    <property type="match status" value="1"/>
</dbReference>
<gene>
    <name evidence="6" type="ORF">MPL1032_20730</name>
</gene>
<evidence type="ECO:0000256" key="2">
    <source>
        <dbReference type="ARBA" id="ARBA00023015"/>
    </source>
</evidence>
<dbReference type="Gene3D" id="1.10.10.10">
    <property type="entry name" value="Winged helix-like DNA-binding domain superfamily/Winged helix DNA-binding domain"/>
    <property type="match status" value="1"/>
</dbReference>
<dbReference type="SUPFAM" id="SSF53850">
    <property type="entry name" value="Periplasmic binding protein-like II"/>
    <property type="match status" value="1"/>
</dbReference>
<evidence type="ECO:0000256" key="3">
    <source>
        <dbReference type="ARBA" id="ARBA00023125"/>
    </source>
</evidence>
<evidence type="ECO:0000256" key="1">
    <source>
        <dbReference type="ARBA" id="ARBA00009437"/>
    </source>
</evidence>
<dbReference type="EMBL" id="CCND01000012">
    <property type="protein sequence ID" value="CDX56820.1"/>
    <property type="molecule type" value="Genomic_DNA"/>
</dbReference>
<feature type="domain" description="HTH lysR-type" evidence="5">
    <location>
        <begin position="1"/>
        <end position="58"/>
    </location>
</feature>
<dbReference type="FunFam" id="1.10.10.10:FF:000001">
    <property type="entry name" value="LysR family transcriptional regulator"/>
    <property type="match status" value="1"/>
</dbReference>
<name>A0A0K2VXS6_MESPL</name>
<dbReference type="Pfam" id="PF00126">
    <property type="entry name" value="HTH_1"/>
    <property type="match status" value="1"/>
</dbReference>
<proteinExistence type="inferred from homology"/>
<comment type="similarity">
    <text evidence="1">Belongs to the LysR transcriptional regulatory family.</text>
</comment>
<dbReference type="PROSITE" id="PS50931">
    <property type="entry name" value="HTH_LYSR"/>
    <property type="match status" value="1"/>
</dbReference>
<organism evidence="6 7">
    <name type="scientific">Mesorhizobium plurifarium</name>
    <dbReference type="NCBI Taxonomy" id="69974"/>
    <lineage>
        <taxon>Bacteria</taxon>
        <taxon>Pseudomonadati</taxon>
        <taxon>Pseudomonadota</taxon>
        <taxon>Alphaproteobacteria</taxon>
        <taxon>Hyphomicrobiales</taxon>
        <taxon>Phyllobacteriaceae</taxon>
        <taxon>Mesorhizobium</taxon>
    </lineage>
</organism>
<dbReference type="InterPro" id="IPR005119">
    <property type="entry name" value="LysR_subst-bd"/>
</dbReference>
<dbReference type="GO" id="GO:0032993">
    <property type="term" value="C:protein-DNA complex"/>
    <property type="evidence" value="ECO:0007669"/>
    <property type="project" value="TreeGrafter"/>
</dbReference>
<accession>A0A0K2VXS6</accession>
<keyword evidence="2" id="KW-0805">Transcription regulation</keyword>